<evidence type="ECO:0000259" key="2">
    <source>
        <dbReference type="Pfam" id="PF14432"/>
    </source>
</evidence>
<protein>
    <submittedName>
        <fullName evidence="3">Putative DYW domain-containing protein</fullName>
    </submittedName>
</protein>
<name>A0A2P6PG35_ROSCH</name>
<evidence type="ECO:0000313" key="4">
    <source>
        <dbReference type="Proteomes" id="UP000238479"/>
    </source>
</evidence>
<dbReference type="GO" id="GO:0008270">
    <property type="term" value="F:zinc ion binding"/>
    <property type="evidence" value="ECO:0007669"/>
    <property type="project" value="InterPro"/>
</dbReference>
<dbReference type="STRING" id="74649.A0A2P6PG35"/>
<evidence type="ECO:0000313" key="3">
    <source>
        <dbReference type="EMBL" id="PRQ20895.1"/>
    </source>
</evidence>
<accession>A0A2P6PG35</accession>
<dbReference type="EMBL" id="PDCK01000045">
    <property type="protein sequence ID" value="PRQ20895.1"/>
    <property type="molecule type" value="Genomic_DNA"/>
</dbReference>
<proteinExistence type="inferred from homology"/>
<dbReference type="InterPro" id="IPR032867">
    <property type="entry name" value="DYW_dom"/>
</dbReference>
<keyword evidence="4" id="KW-1185">Reference proteome</keyword>
<evidence type="ECO:0000256" key="1">
    <source>
        <dbReference type="ARBA" id="ARBA00006643"/>
    </source>
</evidence>
<organism evidence="3 4">
    <name type="scientific">Rosa chinensis</name>
    <name type="common">China rose</name>
    <dbReference type="NCBI Taxonomy" id="74649"/>
    <lineage>
        <taxon>Eukaryota</taxon>
        <taxon>Viridiplantae</taxon>
        <taxon>Streptophyta</taxon>
        <taxon>Embryophyta</taxon>
        <taxon>Tracheophyta</taxon>
        <taxon>Spermatophyta</taxon>
        <taxon>Magnoliopsida</taxon>
        <taxon>eudicotyledons</taxon>
        <taxon>Gunneridae</taxon>
        <taxon>Pentapetalae</taxon>
        <taxon>rosids</taxon>
        <taxon>fabids</taxon>
        <taxon>Rosales</taxon>
        <taxon>Rosaceae</taxon>
        <taxon>Rosoideae</taxon>
        <taxon>Rosoideae incertae sedis</taxon>
        <taxon>Rosa</taxon>
    </lineage>
</organism>
<feature type="domain" description="DYW" evidence="2">
    <location>
        <begin position="2"/>
        <end position="55"/>
    </location>
</feature>
<comment type="caution">
    <text evidence="3">The sequence shown here is derived from an EMBL/GenBank/DDBJ whole genome shotgun (WGS) entry which is preliminary data.</text>
</comment>
<reference evidence="3 4" key="1">
    <citation type="journal article" date="2018" name="Nat. Genet.">
        <title>The Rosa genome provides new insights in the design of modern roses.</title>
        <authorList>
            <person name="Bendahmane M."/>
        </authorList>
    </citation>
    <scope>NUCLEOTIDE SEQUENCE [LARGE SCALE GENOMIC DNA]</scope>
    <source>
        <strain evidence="4">cv. Old Blush</strain>
    </source>
</reference>
<dbReference type="Pfam" id="PF14432">
    <property type="entry name" value="DYW_deaminase"/>
    <property type="match status" value="1"/>
</dbReference>
<dbReference type="Gramene" id="PRQ20895">
    <property type="protein sequence ID" value="PRQ20895"/>
    <property type="gene ID" value="RchiOBHm_Chr7g0233131"/>
</dbReference>
<dbReference type="Proteomes" id="UP000238479">
    <property type="component" value="Chromosome 7"/>
</dbReference>
<sequence>MISMPAGKPIIVKKNLRVCLDCHSAIKYISLVVGRKIIVRDNTRFHHFADGLCSC</sequence>
<gene>
    <name evidence="3" type="ORF">RchiOBHm_Chr7g0233131</name>
</gene>
<dbReference type="AlphaFoldDB" id="A0A2P6PG35"/>
<dbReference type="OMA" id="CIDYHIS"/>
<comment type="similarity">
    <text evidence="1">Belongs to the PPR family. PCMP-H subfamily.</text>
</comment>